<dbReference type="Proteomes" id="UP000190080">
    <property type="component" value="Unassembled WGS sequence"/>
</dbReference>
<sequence length="57" mass="6403">MLSVIEKNPGVKAKDTPLLLNNRSIKTIENQIKELVSKGLIERKGSKRTGGYYVMNK</sequence>
<dbReference type="Gene3D" id="1.10.10.10">
    <property type="entry name" value="Winged helix-like DNA-binding domain superfamily/Winged helix DNA-binding domain"/>
    <property type="match status" value="1"/>
</dbReference>
<keyword evidence="2" id="KW-1185">Reference proteome</keyword>
<evidence type="ECO:0000313" key="2">
    <source>
        <dbReference type="Proteomes" id="UP000190080"/>
    </source>
</evidence>
<reference evidence="1 2" key="1">
    <citation type="submission" date="2017-03" db="EMBL/GenBank/DDBJ databases">
        <title>Genome sequence of Clostridium oryzae DSM 28571.</title>
        <authorList>
            <person name="Poehlein A."/>
            <person name="Daniel R."/>
        </authorList>
    </citation>
    <scope>NUCLEOTIDE SEQUENCE [LARGE SCALE GENOMIC DNA]</scope>
    <source>
        <strain evidence="1 2">DSM 28571</strain>
    </source>
</reference>
<dbReference type="RefSeq" id="WP_169911570.1">
    <property type="nucleotide sequence ID" value="NZ_MZGV01000014.1"/>
</dbReference>
<gene>
    <name evidence="1" type="ORF">CLORY_17010</name>
</gene>
<dbReference type="InterPro" id="IPR036388">
    <property type="entry name" value="WH-like_DNA-bd_sf"/>
</dbReference>
<dbReference type="AlphaFoldDB" id="A0A1V4IRC7"/>
<organism evidence="1 2">
    <name type="scientific">Clostridium oryzae</name>
    <dbReference type="NCBI Taxonomy" id="1450648"/>
    <lineage>
        <taxon>Bacteria</taxon>
        <taxon>Bacillati</taxon>
        <taxon>Bacillota</taxon>
        <taxon>Clostridia</taxon>
        <taxon>Eubacteriales</taxon>
        <taxon>Clostridiaceae</taxon>
        <taxon>Clostridium</taxon>
    </lineage>
</organism>
<evidence type="ECO:0000313" key="1">
    <source>
        <dbReference type="EMBL" id="OPJ62571.1"/>
    </source>
</evidence>
<name>A0A1V4IRC7_9CLOT</name>
<comment type="caution">
    <text evidence="1">The sequence shown here is derived from an EMBL/GenBank/DDBJ whole genome shotgun (WGS) entry which is preliminary data.</text>
</comment>
<accession>A0A1V4IRC7</accession>
<protein>
    <submittedName>
        <fullName evidence="1">Uncharacterized protein</fullName>
    </submittedName>
</protein>
<dbReference type="EMBL" id="MZGV01000014">
    <property type="protein sequence ID" value="OPJ62571.1"/>
    <property type="molecule type" value="Genomic_DNA"/>
</dbReference>
<proteinExistence type="predicted"/>
<dbReference type="STRING" id="1450648.CLORY_17010"/>